<organism evidence="2 3">
    <name type="scientific">Portunus trituberculatus</name>
    <name type="common">Swimming crab</name>
    <name type="synonym">Neptunus trituberculatus</name>
    <dbReference type="NCBI Taxonomy" id="210409"/>
    <lineage>
        <taxon>Eukaryota</taxon>
        <taxon>Metazoa</taxon>
        <taxon>Ecdysozoa</taxon>
        <taxon>Arthropoda</taxon>
        <taxon>Crustacea</taxon>
        <taxon>Multicrustacea</taxon>
        <taxon>Malacostraca</taxon>
        <taxon>Eumalacostraca</taxon>
        <taxon>Eucarida</taxon>
        <taxon>Decapoda</taxon>
        <taxon>Pleocyemata</taxon>
        <taxon>Brachyura</taxon>
        <taxon>Eubrachyura</taxon>
        <taxon>Portunoidea</taxon>
        <taxon>Portunidae</taxon>
        <taxon>Portuninae</taxon>
        <taxon>Portunus</taxon>
    </lineage>
</organism>
<evidence type="ECO:0000313" key="2">
    <source>
        <dbReference type="EMBL" id="MPD03533.1"/>
    </source>
</evidence>
<name>A0A5B7K4S8_PORTR</name>
<feature type="region of interest" description="Disordered" evidence="1">
    <location>
        <begin position="1"/>
        <end position="37"/>
    </location>
</feature>
<protein>
    <submittedName>
        <fullName evidence="2">Uncharacterized protein</fullName>
    </submittedName>
</protein>
<evidence type="ECO:0000313" key="3">
    <source>
        <dbReference type="Proteomes" id="UP000324222"/>
    </source>
</evidence>
<comment type="caution">
    <text evidence="2">The sequence shown here is derived from an EMBL/GenBank/DDBJ whole genome shotgun (WGS) entry which is preliminary data.</text>
</comment>
<feature type="compositionally biased region" description="Basic and acidic residues" evidence="1">
    <location>
        <begin position="1"/>
        <end position="12"/>
    </location>
</feature>
<dbReference type="Proteomes" id="UP000324222">
    <property type="component" value="Unassembled WGS sequence"/>
</dbReference>
<accession>A0A5B7K4S8</accession>
<evidence type="ECO:0000256" key="1">
    <source>
        <dbReference type="SAM" id="MobiDB-lite"/>
    </source>
</evidence>
<dbReference type="AlphaFoldDB" id="A0A5B7K4S8"/>
<feature type="compositionally biased region" description="Polar residues" evidence="1">
    <location>
        <begin position="14"/>
        <end position="24"/>
    </location>
</feature>
<gene>
    <name evidence="2" type="ORF">E2C01_099174</name>
</gene>
<proteinExistence type="predicted"/>
<dbReference type="EMBL" id="VSRR010136551">
    <property type="protein sequence ID" value="MPD03533.1"/>
    <property type="molecule type" value="Genomic_DNA"/>
</dbReference>
<sequence length="62" mass="6594">MGPVGRIEEWKRVQPSSSPISSLNPEAEATHPQCPNTLAGPSLLVSESYTASSLVIFVLRAS</sequence>
<keyword evidence="3" id="KW-1185">Reference proteome</keyword>
<reference evidence="2 3" key="1">
    <citation type="submission" date="2019-05" db="EMBL/GenBank/DDBJ databases">
        <title>Another draft genome of Portunus trituberculatus and its Hox gene families provides insights of decapod evolution.</title>
        <authorList>
            <person name="Jeong J.-H."/>
            <person name="Song I."/>
            <person name="Kim S."/>
            <person name="Choi T."/>
            <person name="Kim D."/>
            <person name="Ryu S."/>
            <person name="Kim W."/>
        </authorList>
    </citation>
    <scope>NUCLEOTIDE SEQUENCE [LARGE SCALE GENOMIC DNA]</scope>
    <source>
        <tissue evidence="2">Muscle</tissue>
    </source>
</reference>